<dbReference type="InterPro" id="IPR032675">
    <property type="entry name" value="LRR_dom_sf"/>
</dbReference>
<dbReference type="Pfam" id="PF03943">
    <property type="entry name" value="TAP_C"/>
    <property type="match status" value="1"/>
</dbReference>
<feature type="domain" description="TAP-C" evidence="9">
    <location>
        <begin position="797"/>
        <end position="853"/>
    </location>
</feature>
<dbReference type="InterPro" id="IPR002075">
    <property type="entry name" value="NTF2_dom"/>
</dbReference>
<evidence type="ECO:0000313" key="11">
    <source>
        <dbReference type="Proteomes" id="UP000494163"/>
    </source>
</evidence>
<dbReference type="Pfam" id="PF22602">
    <property type="entry name" value="NXF_NTF2"/>
    <property type="match status" value="1"/>
</dbReference>
<evidence type="ECO:0000256" key="2">
    <source>
        <dbReference type="ARBA" id="ARBA00009285"/>
    </source>
</evidence>
<dbReference type="InterPro" id="IPR057125">
    <property type="entry name" value="NXF1/2/3/5-like_LRR"/>
</dbReference>
<dbReference type="STRING" id="30019.A0A0M3QW59"/>
<proteinExistence type="inferred from homology"/>
<dbReference type="InterPro" id="IPR032710">
    <property type="entry name" value="NTF2-like_dom_sf"/>
</dbReference>
<keyword evidence="3" id="KW-0813">Transport</keyword>
<organism evidence="10 11">
    <name type="scientific">Drosophila busckii</name>
    <name type="common">Fruit fly</name>
    <dbReference type="NCBI Taxonomy" id="30019"/>
    <lineage>
        <taxon>Eukaryota</taxon>
        <taxon>Metazoa</taxon>
        <taxon>Ecdysozoa</taxon>
        <taxon>Arthropoda</taxon>
        <taxon>Hexapoda</taxon>
        <taxon>Insecta</taxon>
        <taxon>Pterygota</taxon>
        <taxon>Neoptera</taxon>
        <taxon>Endopterygota</taxon>
        <taxon>Diptera</taxon>
        <taxon>Brachycera</taxon>
        <taxon>Muscomorpha</taxon>
        <taxon>Ephydroidea</taxon>
        <taxon>Drosophilidae</taxon>
        <taxon>Drosophila</taxon>
    </lineage>
</organism>
<dbReference type="EMBL" id="CP012525">
    <property type="protein sequence ID" value="ALC43579.1"/>
    <property type="molecule type" value="Genomic_DNA"/>
</dbReference>
<dbReference type="PROSITE" id="PS51450">
    <property type="entry name" value="LRR"/>
    <property type="match status" value="1"/>
</dbReference>
<dbReference type="SUPFAM" id="SSF54427">
    <property type="entry name" value="NTF2-like"/>
    <property type="match status" value="1"/>
</dbReference>
<dbReference type="OrthoDB" id="25872at2759"/>
<dbReference type="InterPro" id="IPR030217">
    <property type="entry name" value="NXF_fam"/>
</dbReference>
<dbReference type="InterPro" id="IPR005637">
    <property type="entry name" value="TAP_C_dom"/>
</dbReference>
<keyword evidence="4" id="KW-0433">Leucine-rich repeat</keyword>
<dbReference type="Gene3D" id="3.10.450.50">
    <property type="match status" value="1"/>
</dbReference>
<dbReference type="Proteomes" id="UP000494163">
    <property type="component" value="Chromosome 3L"/>
</dbReference>
<evidence type="ECO:0000313" key="10">
    <source>
        <dbReference type="EMBL" id="ALC43579.1"/>
    </source>
</evidence>
<dbReference type="InterPro" id="IPR001611">
    <property type="entry name" value="Leu-rich_rpt"/>
</dbReference>
<keyword evidence="6" id="KW-0509">mRNA transport</keyword>
<dbReference type="OMA" id="PVAYDNS"/>
<keyword evidence="11" id="KW-1185">Reference proteome</keyword>
<dbReference type="GO" id="GO:0003723">
    <property type="term" value="F:RNA binding"/>
    <property type="evidence" value="ECO:0007669"/>
    <property type="project" value="TreeGrafter"/>
</dbReference>
<name>A0A0M3QW59_DROBS</name>
<protein>
    <submittedName>
        <fullName evidence="10">Nxf2</fullName>
    </submittedName>
</protein>
<evidence type="ECO:0000259" key="8">
    <source>
        <dbReference type="PROSITE" id="PS50177"/>
    </source>
</evidence>
<feature type="domain" description="NTF2" evidence="8">
    <location>
        <begin position="604"/>
        <end position="761"/>
    </location>
</feature>
<reference evidence="10 11" key="1">
    <citation type="submission" date="2015-08" db="EMBL/GenBank/DDBJ databases">
        <title>Ancestral chromatin configuration constrains chromatin evolution on differentiating sex chromosomes in Drosophila.</title>
        <authorList>
            <person name="Zhou Q."/>
            <person name="Bachtrog D."/>
        </authorList>
    </citation>
    <scope>NUCLEOTIDE SEQUENCE [LARGE SCALE GENOMIC DNA]</scope>
    <source>
        <tissue evidence="10">Whole larvae</tissue>
    </source>
</reference>
<dbReference type="InterPro" id="IPR009060">
    <property type="entry name" value="UBA-like_sf"/>
</dbReference>
<dbReference type="SMART" id="SM00804">
    <property type="entry name" value="TAP_C"/>
    <property type="match status" value="1"/>
</dbReference>
<keyword evidence="7" id="KW-0539">Nucleus</keyword>
<accession>A0A0M3QW59</accession>
<dbReference type="SUPFAM" id="SSF46934">
    <property type="entry name" value="UBA-like"/>
    <property type="match status" value="1"/>
</dbReference>
<comment type="similarity">
    <text evidence="2">Belongs to the NXF family.</text>
</comment>
<dbReference type="PANTHER" id="PTHR10662:SF22">
    <property type="entry name" value="NUCLEAR RNA EXPORT FACTOR 1"/>
    <property type="match status" value="1"/>
</dbReference>
<evidence type="ECO:0000256" key="5">
    <source>
        <dbReference type="ARBA" id="ARBA00022737"/>
    </source>
</evidence>
<dbReference type="SUPFAM" id="SSF52058">
    <property type="entry name" value="L domain-like"/>
    <property type="match status" value="2"/>
</dbReference>
<evidence type="ECO:0000256" key="7">
    <source>
        <dbReference type="ARBA" id="ARBA00023242"/>
    </source>
</evidence>
<dbReference type="PANTHER" id="PTHR10662">
    <property type="entry name" value="NUCLEAR RNA EXPORT FACTOR"/>
    <property type="match status" value="1"/>
</dbReference>
<dbReference type="Gene3D" id="1.10.8.10">
    <property type="entry name" value="DNA helicase RuvA subunit, C-terminal domain"/>
    <property type="match status" value="1"/>
</dbReference>
<gene>
    <name evidence="10" type="ORF">Dbus_chr3Lg745</name>
</gene>
<evidence type="ECO:0000256" key="6">
    <source>
        <dbReference type="ARBA" id="ARBA00022816"/>
    </source>
</evidence>
<dbReference type="Pfam" id="PF24048">
    <property type="entry name" value="LRR_NXF1-5"/>
    <property type="match status" value="1"/>
</dbReference>
<dbReference type="GO" id="GO:0005634">
    <property type="term" value="C:nucleus"/>
    <property type="evidence" value="ECO:0007669"/>
    <property type="project" value="UniProtKB-SubCell"/>
</dbReference>
<evidence type="ECO:0000259" key="9">
    <source>
        <dbReference type="PROSITE" id="PS51281"/>
    </source>
</evidence>
<sequence length="865" mass="99266">MTRRLETQGQDRVINFGDGTLPIIVDYRNAIKYYRSKHYDRAPGQNWMEFHVHHEGVLNFCENPRQLILNALFKAVEGDEFFPVNYKSGTHVDTFLARSCQKALDKLFHQRLSLQLVTGGTIYMTVWLNIAPYKAGQISPTLIMSRTIDRLMNKLETYNGIPGILNMANFSAQPAFENVVVRLNNLATLRLAFDIIYNNDGRRSALKGFSLANNDISDLAPLKLFGDVDYALLDLSGNKLASATRLCADLERFRAKQLLMAQNPITKLAKYPECLKPLKKNFEEVDGVPFDRLYKTYTPLSYEIDMECDGTRIDWSNKSALAQFKDSSKWHAILIPDPKQEFKKDAIIEYFFINVSPELSEFYPCYYKFTNDEHRFLARKCFDQFEHLVHNCNLQIPIPSLVSDDGPIPEYINERTVSYYLKMDVSSFKPGQVDPKACIVEAVQKCYNAVNRVLNLENFQQTAGLESVIVKLSSPKIVKIVLWIASKRFMGSQIVDLRLGSNGIVSLHSIRSMALLNGLHALDLSHNWIYCLSEISTFSKVPLKSLRLHGNPLCKNYSLPREYIRAVKDMFPSLATLDGVALNSNPGLAPQKDFLCNTGAYELTGERFLYPYLREFEDVDKRDNLIRYYSDESVFTLTCSYDSSRGMRSINLAQRLKWYNCHRRNLLKSSRYTDNVNVGAHEIMEVLMTLPKVKHDYISLQTDVMHYDDKTAVIYVTGLLRDEPDLLLAFSRQFVLKVDKTGLGLGKNARRLKIINERLSIMSPTKKQELAAFKFTEPTLDLKPKLFDDPKEENSVNVQECKLHVFQVLTNLRPRWVTRIVQDEANWNIAEALQLFNQMDSKNELPDEAFLPQDLTFNKSQQLSN</sequence>
<comment type="subcellular location">
    <subcellularLocation>
        <location evidence="1">Nucleus</location>
    </subcellularLocation>
</comment>
<evidence type="ECO:0000256" key="4">
    <source>
        <dbReference type="ARBA" id="ARBA00022614"/>
    </source>
</evidence>
<evidence type="ECO:0000256" key="1">
    <source>
        <dbReference type="ARBA" id="ARBA00004123"/>
    </source>
</evidence>
<dbReference type="InterPro" id="IPR018222">
    <property type="entry name" value="Nuclear_transport_factor_2_euk"/>
</dbReference>
<evidence type="ECO:0000256" key="3">
    <source>
        <dbReference type="ARBA" id="ARBA00022448"/>
    </source>
</evidence>
<dbReference type="AlphaFoldDB" id="A0A0M3QW59"/>
<keyword evidence="5" id="KW-0677">Repeat</keyword>
<dbReference type="PROSITE" id="PS50177">
    <property type="entry name" value="NTF2_DOMAIN"/>
    <property type="match status" value="1"/>
</dbReference>
<dbReference type="PROSITE" id="PS51281">
    <property type="entry name" value="TAP_C"/>
    <property type="match status" value="1"/>
</dbReference>
<dbReference type="GO" id="GO:0016973">
    <property type="term" value="P:poly(A)+ mRNA export from nucleus"/>
    <property type="evidence" value="ECO:0007669"/>
    <property type="project" value="TreeGrafter"/>
</dbReference>
<dbReference type="Gene3D" id="3.80.10.10">
    <property type="entry name" value="Ribonuclease Inhibitor"/>
    <property type="match status" value="2"/>
</dbReference>